<comment type="caution">
    <text evidence="1">The sequence shown here is derived from an EMBL/GenBank/DDBJ whole genome shotgun (WGS) entry which is preliminary data.</text>
</comment>
<accession>A0A849HMB7</accession>
<name>A0A849HMB7_9MICO</name>
<dbReference type="AlphaFoldDB" id="A0A849HMB7"/>
<evidence type="ECO:0000313" key="2">
    <source>
        <dbReference type="Proteomes" id="UP000588586"/>
    </source>
</evidence>
<evidence type="ECO:0000313" key="1">
    <source>
        <dbReference type="EMBL" id="NNM48239.1"/>
    </source>
</evidence>
<reference evidence="1 2" key="1">
    <citation type="submission" date="2020-04" db="EMBL/GenBank/DDBJ databases">
        <title>Knoellia sp. isolate from air conditioner.</title>
        <authorList>
            <person name="Chea S."/>
            <person name="Kim D.-U."/>
        </authorList>
    </citation>
    <scope>NUCLEOTIDE SEQUENCE [LARGE SCALE GENOMIC DNA]</scope>
    <source>
        <strain evidence="1 2">DB2414S</strain>
    </source>
</reference>
<dbReference type="Proteomes" id="UP000588586">
    <property type="component" value="Unassembled WGS sequence"/>
</dbReference>
<protein>
    <submittedName>
        <fullName evidence="1">Uncharacterized protein</fullName>
    </submittedName>
</protein>
<sequence>MTWNPNISTERREAIGRAGRAVVRLAVDPEARESAHRQNVIVNDVRAFTDREAWDAVAALEDMVLSRGLVTAQQVEAERRAAAVAVLMGEEVAR</sequence>
<organism evidence="1 2">
    <name type="scientific">Knoellia koreensis</name>
    <dbReference type="NCBI Taxonomy" id="2730921"/>
    <lineage>
        <taxon>Bacteria</taxon>
        <taxon>Bacillati</taxon>
        <taxon>Actinomycetota</taxon>
        <taxon>Actinomycetes</taxon>
        <taxon>Micrococcales</taxon>
        <taxon>Intrasporangiaceae</taxon>
        <taxon>Knoellia</taxon>
    </lineage>
</organism>
<dbReference type="RefSeq" id="WP_171245372.1">
    <property type="nucleotide sequence ID" value="NZ_JABEPQ010000008.1"/>
</dbReference>
<keyword evidence="2" id="KW-1185">Reference proteome</keyword>
<proteinExistence type="predicted"/>
<gene>
    <name evidence="1" type="ORF">HJG52_19820</name>
</gene>
<dbReference type="EMBL" id="JABEPQ010000008">
    <property type="protein sequence ID" value="NNM48239.1"/>
    <property type="molecule type" value="Genomic_DNA"/>
</dbReference>